<dbReference type="EMBL" id="JACHFM010000001">
    <property type="protein sequence ID" value="MBB5220221.1"/>
    <property type="molecule type" value="Genomic_DNA"/>
</dbReference>
<keyword evidence="4" id="KW-0464">Manganese</keyword>
<keyword evidence="3 5" id="KW-0378">Hydrolase</keyword>
<dbReference type="GO" id="GO:0046872">
    <property type="term" value="F:metal ion binding"/>
    <property type="evidence" value="ECO:0007669"/>
    <property type="project" value="UniProtKB-KW"/>
</dbReference>
<dbReference type="GO" id="GO:0033389">
    <property type="term" value="P:putrescine biosynthetic process from arginine, via agmatine"/>
    <property type="evidence" value="ECO:0007669"/>
    <property type="project" value="TreeGrafter"/>
</dbReference>
<dbReference type="NCBIfam" id="TIGR01230">
    <property type="entry name" value="agmatinase"/>
    <property type="match status" value="1"/>
</dbReference>
<keyword evidence="2 4" id="KW-0479">Metal-binding</keyword>
<name>A0A840SLH9_9RHOB</name>
<evidence type="ECO:0000256" key="2">
    <source>
        <dbReference type="ARBA" id="ARBA00022723"/>
    </source>
</evidence>
<dbReference type="GO" id="GO:0008783">
    <property type="term" value="F:agmatinase activity"/>
    <property type="evidence" value="ECO:0007669"/>
    <property type="project" value="UniProtKB-EC"/>
</dbReference>
<keyword evidence="7" id="KW-1185">Reference proteome</keyword>
<feature type="binding site" evidence="4">
    <location>
        <position position="139"/>
    </location>
    <ligand>
        <name>Mn(2+)</name>
        <dbReference type="ChEBI" id="CHEBI:29035"/>
        <label>1</label>
    </ligand>
</feature>
<dbReference type="SUPFAM" id="SSF52768">
    <property type="entry name" value="Arginase/deacetylase"/>
    <property type="match status" value="1"/>
</dbReference>
<feature type="binding site" evidence="4">
    <location>
        <position position="244"/>
    </location>
    <ligand>
        <name>Mn(2+)</name>
        <dbReference type="ChEBI" id="CHEBI:29035"/>
        <label>1</label>
    </ligand>
</feature>
<evidence type="ECO:0000256" key="3">
    <source>
        <dbReference type="ARBA" id="ARBA00022801"/>
    </source>
</evidence>
<accession>A0A840SLH9</accession>
<dbReference type="InterPro" id="IPR020855">
    <property type="entry name" value="Ureohydrolase_Mn_BS"/>
</dbReference>
<dbReference type="PANTHER" id="PTHR11358">
    <property type="entry name" value="ARGINASE/AGMATINASE"/>
    <property type="match status" value="1"/>
</dbReference>
<organism evidence="6 7">
    <name type="scientific">Amaricoccus macauensis</name>
    <dbReference type="NCBI Taxonomy" id="57001"/>
    <lineage>
        <taxon>Bacteria</taxon>
        <taxon>Pseudomonadati</taxon>
        <taxon>Pseudomonadota</taxon>
        <taxon>Alphaproteobacteria</taxon>
        <taxon>Rhodobacterales</taxon>
        <taxon>Paracoccaceae</taxon>
        <taxon>Amaricoccus</taxon>
    </lineage>
</organism>
<dbReference type="PIRSF" id="PIRSF036979">
    <property type="entry name" value="Arginase"/>
    <property type="match status" value="1"/>
</dbReference>
<feature type="binding site" evidence="4">
    <location>
        <position position="164"/>
    </location>
    <ligand>
        <name>Mn(2+)</name>
        <dbReference type="ChEBI" id="CHEBI:29035"/>
        <label>1</label>
    </ligand>
</feature>
<reference evidence="6 7" key="1">
    <citation type="submission" date="2020-08" db="EMBL/GenBank/DDBJ databases">
        <title>Genomic Encyclopedia of Type Strains, Phase IV (KMG-IV): sequencing the most valuable type-strain genomes for metagenomic binning, comparative biology and taxonomic classification.</title>
        <authorList>
            <person name="Goeker M."/>
        </authorList>
    </citation>
    <scope>NUCLEOTIDE SEQUENCE [LARGE SCALE GENOMIC DNA]</scope>
    <source>
        <strain evidence="6 7">DSM 101730</strain>
    </source>
</reference>
<evidence type="ECO:0000256" key="1">
    <source>
        <dbReference type="ARBA" id="ARBA00009227"/>
    </source>
</evidence>
<protein>
    <submittedName>
        <fullName evidence="6">Agmatinase</fullName>
        <ecNumber evidence="6">3.5.3.11</ecNumber>
    </submittedName>
</protein>
<evidence type="ECO:0000313" key="7">
    <source>
        <dbReference type="Proteomes" id="UP000549457"/>
    </source>
</evidence>
<feature type="binding site" evidence="4">
    <location>
        <position position="246"/>
    </location>
    <ligand>
        <name>Mn(2+)</name>
        <dbReference type="ChEBI" id="CHEBI:29035"/>
        <label>1</label>
    </ligand>
</feature>
<dbReference type="InterPro" id="IPR005925">
    <property type="entry name" value="Agmatinase-rel"/>
</dbReference>
<dbReference type="InterPro" id="IPR023696">
    <property type="entry name" value="Ureohydrolase_dom_sf"/>
</dbReference>
<dbReference type="PROSITE" id="PS01053">
    <property type="entry name" value="ARGINASE_1"/>
    <property type="match status" value="1"/>
</dbReference>
<comment type="similarity">
    <text evidence="1">Belongs to the arginase family. Agmatinase subfamily.</text>
</comment>
<feature type="binding site" evidence="4">
    <location>
        <position position="166"/>
    </location>
    <ligand>
        <name>Mn(2+)</name>
        <dbReference type="ChEBI" id="CHEBI:29035"/>
        <label>1</label>
    </ligand>
</feature>
<dbReference type="PROSITE" id="PS51409">
    <property type="entry name" value="ARGINASE_2"/>
    <property type="match status" value="1"/>
</dbReference>
<sequence length="328" mass="34933">MPDQSDQPMDGDGAFRATGAREHWTEMTYGGALSFLRRRYSRELDGVDVAVMGFPYDASVTYRPGCRLGPRAIRAASVQLAELRAFPWGFDLLESLAIVDRGDALLDPHHPESVAPAIEAAATAVIRSGTKLLSLGGDHFIAWPLLRAHAAVHGPLALVQVDAHGDLWPDDPGRIDHGTMMGRAIREGIVDPSRSTQVGIRTYHDDPMGLEILTAPWIHRNGIAAAIEVIRARAGDAPLYLSFDIDGLDPAFAPGTGTPVPGGLASWQALELVRGLAGLNLVGMDLVEVSPPFDHAEITALAAAHLAHDWLCVLAAEAGAVQAPVGRL</sequence>
<dbReference type="CDD" id="cd11592">
    <property type="entry name" value="Agmatinase_PAH"/>
    <property type="match status" value="1"/>
</dbReference>
<comment type="caution">
    <text evidence="6">The sequence shown here is derived from an EMBL/GenBank/DDBJ whole genome shotgun (WGS) entry which is preliminary data.</text>
</comment>
<dbReference type="Gene3D" id="3.40.800.10">
    <property type="entry name" value="Ureohydrolase domain"/>
    <property type="match status" value="1"/>
</dbReference>
<comment type="cofactor">
    <cofactor evidence="4">
        <name>Mn(2+)</name>
        <dbReference type="ChEBI" id="CHEBI:29035"/>
    </cofactor>
    <text evidence="4">Binds 2 manganese ions per subunit.</text>
</comment>
<dbReference type="EC" id="3.5.3.11" evidence="6"/>
<dbReference type="Proteomes" id="UP000549457">
    <property type="component" value="Unassembled WGS sequence"/>
</dbReference>
<dbReference type="AlphaFoldDB" id="A0A840SLH9"/>
<dbReference type="PANTHER" id="PTHR11358:SF26">
    <property type="entry name" value="GUANIDINO ACID HYDROLASE, MITOCHONDRIAL"/>
    <property type="match status" value="1"/>
</dbReference>
<evidence type="ECO:0000256" key="4">
    <source>
        <dbReference type="PIRSR" id="PIRSR036979-1"/>
    </source>
</evidence>
<gene>
    <name evidence="6" type="ORF">HNP73_000142</name>
</gene>
<feature type="binding site" evidence="4">
    <location>
        <position position="162"/>
    </location>
    <ligand>
        <name>Mn(2+)</name>
        <dbReference type="ChEBI" id="CHEBI:29035"/>
        <label>1</label>
    </ligand>
</feature>
<evidence type="ECO:0000256" key="5">
    <source>
        <dbReference type="RuleBase" id="RU003684"/>
    </source>
</evidence>
<dbReference type="Pfam" id="PF00491">
    <property type="entry name" value="Arginase"/>
    <property type="match status" value="1"/>
</dbReference>
<evidence type="ECO:0000313" key="6">
    <source>
        <dbReference type="EMBL" id="MBB5220221.1"/>
    </source>
</evidence>
<proteinExistence type="inferred from homology"/>
<dbReference type="InterPro" id="IPR006035">
    <property type="entry name" value="Ureohydrolase"/>
</dbReference>
<dbReference type="NCBIfam" id="NF002564">
    <property type="entry name" value="PRK02190.1"/>
    <property type="match status" value="1"/>
</dbReference>